<dbReference type="EMBL" id="MPRJ01000043">
    <property type="protein sequence ID" value="OOZ36357.1"/>
    <property type="molecule type" value="Genomic_DNA"/>
</dbReference>
<dbReference type="PROSITE" id="PS50125">
    <property type="entry name" value="GUANYLATE_CYCLASE_2"/>
    <property type="match status" value="1"/>
</dbReference>
<dbReference type="GO" id="GO:0035556">
    <property type="term" value="P:intracellular signal transduction"/>
    <property type="evidence" value="ECO:0007669"/>
    <property type="project" value="InterPro"/>
</dbReference>
<dbReference type="InterPro" id="IPR001054">
    <property type="entry name" value="A/G_cyclase"/>
</dbReference>
<sequence length="468" mass="50399">MSIAALIVMVMGLLGWFLMNQQEDAFERQNALMGRVVVAQFARAASEPLLADDDLALKVLVSQQEKSPLIVGMQVFDREGRLRGGAGSPPFADNSITVNEHPVFQSGVPVGMSWNTDAVSAVSFGSEVRFREVLAGYVLVSLDRAPFEFALTRLVNALLATTLGLIVLGVILSIALAHRLCRPIYKLVEAGEAIHNADGGGVSGESRGDEIGRVLDIFQNMAEGLKEKKVVEETLYRYVSPNVAQKLLASGDDSMALGGATTTGSVLFCDIVGFTELSEKLPPEELMALLNHYFSYFALAGSSCQGTVDKFIGDCVMILFGVPEQDEMHGLYAATCGVLIQESADRISQQRRSAALPTVDFRIGINSGSVLAGNLGSEERMQYTVVGDVVNVASRICDLCAPGGILLTEETANQPAVRETMLLLSRESATVKGRSERVELLEMERGSFSRHDLIKQHLEAILPEGKAG</sequence>
<comment type="caution">
    <text evidence="3">The sequence shown here is derived from an EMBL/GenBank/DDBJ whole genome shotgun (WGS) entry which is preliminary data.</text>
</comment>
<keyword evidence="4" id="KW-1185">Reference proteome</keyword>
<keyword evidence="1" id="KW-0472">Membrane</keyword>
<dbReference type="Gene3D" id="3.30.70.1230">
    <property type="entry name" value="Nucleotide cyclase"/>
    <property type="match status" value="1"/>
</dbReference>
<proteinExistence type="predicted"/>
<keyword evidence="1" id="KW-0812">Transmembrane</keyword>
<accession>A0A1T2KU28</accession>
<dbReference type="SUPFAM" id="SSF55073">
    <property type="entry name" value="Nucleotide cyclase"/>
    <property type="match status" value="1"/>
</dbReference>
<dbReference type="PANTHER" id="PTHR43081:SF1">
    <property type="entry name" value="ADENYLATE CYCLASE, TERMINAL-DIFFERENTIATION SPECIFIC"/>
    <property type="match status" value="1"/>
</dbReference>
<feature type="transmembrane region" description="Helical" evidence="1">
    <location>
        <begin position="154"/>
        <end position="177"/>
    </location>
</feature>
<dbReference type="InterPro" id="IPR029787">
    <property type="entry name" value="Nucleotide_cyclase"/>
</dbReference>
<dbReference type="PANTHER" id="PTHR43081">
    <property type="entry name" value="ADENYLATE CYCLASE, TERMINAL-DIFFERENTIATION SPECIFIC-RELATED"/>
    <property type="match status" value="1"/>
</dbReference>
<dbReference type="CDD" id="cd07302">
    <property type="entry name" value="CHD"/>
    <property type="match status" value="1"/>
</dbReference>
<organism evidence="3 4">
    <name type="scientific">Solemya velesiana gill symbiont</name>
    <dbReference type="NCBI Taxonomy" id="1918948"/>
    <lineage>
        <taxon>Bacteria</taxon>
        <taxon>Pseudomonadati</taxon>
        <taxon>Pseudomonadota</taxon>
        <taxon>Gammaproteobacteria</taxon>
        <taxon>sulfur-oxidizing symbionts</taxon>
    </lineage>
</organism>
<evidence type="ECO:0000313" key="3">
    <source>
        <dbReference type="EMBL" id="OOZ36357.1"/>
    </source>
</evidence>
<dbReference type="GO" id="GO:0009190">
    <property type="term" value="P:cyclic nucleotide biosynthetic process"/>
    <property type="evidence" value="ECO:0007669"/>
    <property type="project" value="InterPro"/>
</dbReference>
<gene>
    <name evidence="3" type="ORF">BOW51_07625</name>
</gene>
<name>A0A1T2KU28_9GAMM</name>
<keyword evidence="1" id="KW-1133">Transmembrane helix</keyword>
<dbReference type="Proteomes" id="UP000190896">
    <property type="component" value="Unassembled WGS sequence"/>
</dbReference>
<evidence type="ECO:0000256" key="1">
    <source>
        <dbReference type="SAM" id="Phobius"/>
    </source>
</evidence>
<evidence type="ECO:0000313" key="4">
    <source>
        <dbReference type="Proteomes" id="UP000190896"/>
    </source>
</evidence>
<dbReference type="InterPro" id="IPR050697">
    <property type="entry name" value="Adenylyl/Guanylyl_Cyclase_3/4"/>
</dbReference>
<reference evidence="3 4" key="1">
    <citation type="submission" date="2016-11" db="EMBL/GenBank/DDBJ databases">
        <title>Mixed transmission modes and dynamic genome evolution in an obligate animal-bacterial symbiosis.</title>
        <authorList>
            <person name="Russell S.L."/>
            <person name="Corbett-Detig R.B."/>
            <person name="Cavanaugh C.M."/>
        </authorList>
    </citation>
    <scope>NUCLEOTIDE SEQUENCE [LARGE SCALE GENOMIC DNA]</scope>
    <source>
        <strain evidence="3">Se-Cadez</strain>
    </source>
</reference>
<evidence type="ECO:0000259" key="2">
    <source>
        <dbReference type="PROSITE" id="PS50125"/>
    </source>
</evidence>
<dbReference type="GO" id="GO:0004016">
    <property type="term" value="F:adenylate cyclase activity"/>
    <property type="evidence" value="ECO:0007669"/>
    <property type="project" value="UniProtKB-ARBA"/>
</dbReference>
<dbReference type="AlphaFoldDB" id="A0A1T2KU28"/>
<dbReference type="Pfam" id="PF00211">
    <property type="entry name" value="Guanylate_cyc"/>
    <property type="match status" value="1"/>
</dbReference>
<dbReference type="SMART" id="SM00044">
    <property type="entry name" value="CYCc"/>
    <property type="match status" value="1"/>
</dbReference>
<protein>
    <recommendedName>
        <fullName evidence="2">Guanylate cyclase domain-containing protein</fullName>
    </recommendedName>
</protein>
<feature type="domain" description="Guanylate cyclase" evidence="2">
    <location>
        <begin position="265"/>
        <end position="397"/>
    </location>
</feature>
<dbReference type="Gene3D" id="6.10.340.10">
    <property type="match status" value="1"/>
</dbReference>